<dbReference type="RefSeq" id="WP_067994302.1">
    <property type="nucleotide sequence ID" value="NZ_CP015596.1"/>
</dbReference>
<accession>A0A172UL08</accession>
<name>A0A172UL08_9MYCO</name>
<proteinExistence type="predicted"/>
<keyword evidence="4" id="KW-1185">Reference proteome</keyword>
<evidence type="ECO:0008006" key="5">
    <source>
        <dbReference type="Google" id="ProtNLM"/>
    </source>
</evidence>
<keyword evidence="2" id="KW-0732">Signal</keyword>
<gene>
    <name evidence="3" type="ORF">A7U43_10155</name>
</gene>
<organism evidence="3 4">
    <name type="scientific">Mycobacterium adipatum</name>
    <dbReference type="NCBI Taxonomy" id="1682113"/>
    <lineage>
        <taxon>Bacteria</taxon>
        <taxon>Bacillati</taxon>
        <taxon>Actinomycetota</taxon>
        <taxon>Actinomycetes</taxon>
        <taxon>Mycobacteriales</taxon>
        <taxon>Mycobacteriaceae</taxon>
        <taxon>Mycobacterium</taxon>
    </lineage>
</organism>
<dbReference type="OrthoDB" id="8017431at2"/>
<protein>
    <recommendedName>
        <fullName evidence="5">Phosphodiester glycosidase domain-containing protein</fullName>
    </recommendedName>
</protein>
<feature type="chain" id="PRO_5008002167" description="Phosphodiester glycosidase domain-containing protein" evidence="2">
    <location>
        <begin position="36"/>
        <end position="357"/>
    </location>
</feature>
<evidence type="ECO:0000313" key="4">
    <source>
        <dbReference type="Proteomes" id="UP000077143"/>
    </source>
</evidence>
<dbReference type="KEGG" id="madi:A7U43_10155"/>
<evidence type="ECO:0000256" key="1">
    <source>
        <dbReference type="SAM" id="MobiDB-lite"/>
    </source>
</evidence>
<dbReference type="EMBL" id="CP015596">
    <property type="protein sequence ID" value="ANE79638.1"/>
    <property type="molecule type" value="Genomic_DNA"/>
</dbReference>
<reference evidence="3 4" key="1">
    <citation type="submission" date="2016-05" db="EMBL/GenBank/DDBJ databases">
        <title>Complete genome sequence of a phthalic acid esters degrading Mycobacterium sp. YC-RL4.</title>
        <authorList>
            <person name="Ren L."/>
            <person name="Fan S."/>
            <person name="Ruth N."/>
            <person name="Jia Y."/>
            <person name="Wang J."/>
            <person name="Qiao C."/>
        </authorList>
    </citation>
    <scope>NUCLEOTIDE SEQUENCE [LARGE SCALE GENOMIC DNA]</scope>
    <source>
        <strain evidence="3 4">YC-RL4</strain>
    </source>
</reference>
<dbReference type="Proteomes" id="UP000077143">
    <property type="component" value="Chromosome"/>
</dbReference>
<feature type="region of interest" description="Disordered" evidence="1">
    <location>
        <begin position="32"/>
        <end position="62"/>
    </location>
</feature>
<evidence type="ECO:0000313" key="3">
    <source>
        <dbReference type="EMBL" id="ANE79638.1"/>
    </source>
</evidence>
<evidence type="ECO:0000256" key="2">
    <source>
        <dbReference type="SAM" id="SignalP"/>
    </source>
</evidence>
<dbReference type="AlphaFoldDB" id="A0A172UL08"/>
<feature type="signal peptide" evidence="2">
    <location>
        <begin position="1"/>
        <end position="35"/>
    </location>
</feature>
<sequence length="357" mass="36730">MAVSVRSASKRVGFVGSLVVALGIGAAVAGGAAHADSPTADGRGTGSSASTSDTAAPTTRPGLRRSVTAAAGPVAAARVAPRRARTAPAISALADAAAPTPADSAPSTYGDIGKWMLRSNGQIADWGGKRRDGKDLLEAVNVIIVDPHATTSAQANRGLNNAMLRSRFPAQPLHNVGFRASIDGVTYGQKPTGPLLAYSNNFFLFRNDHGRFFGPDPIQTDTGFVWTGAFSTERVGFSGLLPGHVYVSSNAARDALVRQLVASGQATYGGLVPLENAYNTPTTTTGDHDGFAVVLVLTGSAPLQRRELAMGALAPTTTTGDRQQSACAATDVGENSVRGRTATSSLTVIARCRTNKT</sequence>
<dbReference type="STRING" id="1682113.A7U43_10155"/>